<accession>A0A1F5JBK1</accession>
<feature type="region of interest" description="Disordered" evidence="1">
    <location>
        <begin position="61"/>
        <end position="91"/>
    </location>
</feature>
<reference evidence="2 3" key="1">
    <citation type="journal article" date="2016" name="Nat. Commun.">
        <title>Thousands of microbial genomes shed light on interconnected biogeochemical processes in an aquifer system.</title>
        <authorList>
            <person name="Anantharaman K."/>
            <person name="Brown C.T."/>
            <person name="Hug L.A."/>
            <person name="Sharon I."/>
            <person name="Castelle C.J."/>
            <person name="Probst A.J."/>
            <person name="Thomas B.C."/>
            <person name="Singh A."/>
            <person name="Wilkins M.J."/>
            <person name="Karaoz U."/>
            <person name="Brodie E.L."/>
            <person name="Williams K.H."/>
            <person name="Hubbard S.S."/>
            <person name="Banfield J.F."/>
        </authorList>
    </citation>
    <scope>NUCLEOTIDE SEQUENCE [LARGE SCALE GENOMIC DNA]</scope>
</reference>
<dbReference type="AlphaFoldDB" id="A0A1F5JBK1"/>
<dbReference type="Proteomes" id="UP000177042">
    <property type="component" value="Unassembled WGS sequence"/>
</dbReference>
<evidence type="ECO:0000313" key="2">
    <source>
        <dbReference type="EMBL" id="OGE26015.1"/>
    </source>
</evidence>
<protein>
    <submittedName>
        <fullName evidence="2">Uncharacterized protein</fullName>
    </submittedName>
</protein>
<sequence length="91" mass="9515">MANTPIKVEAIQIVYPDGCKTQPGGASPVAAIGILQPFQPVSSVEKQLGVVRNTLNMAASQTTLPPSDKPLSEVDLNQCGLLGDSTNPEQK</sequence>
<gene>
    <name evidence="2" type="ORF">A3C26_01280</name>
</gene>
<name>A0A1F5JBK1_9BACT</name>
<dbReference type="EMBL" id="MFCX01000017">
    <property type="protein sequence ID" value="OGE26015.1"/>
    <property type="molecule type" value="Genomic_DNA"/>
</dbReference>
<organism evidence="2 3">
    <name type="scientific">Candidatus Daviesbacteria bacterium RIFCSPHIGHO2_02_FULL_39_12</name>
    <dbReference type="NCBI Taxonomy" id="1797770"/>
    <lineage>
        <taxon>Bacteria</taxon>
        <taxon>Candidatus Daviesiibacteriota</taxon>
    </lineage>
</organism>
<comment type="caution">
    <text evidence="2">The sequence shown here is derived from an EMBL/GenBank/DDBJ whole genome shotgun (WGS) entry which is preliminary data.</text>
</comment>
<proteinExistence type="predicted"/>
<evidence type="ECO:0000313" key="3">
    <source>
        <dbReference type="Proteomes" id="UP000177042"/>
    </source>
</evidence>
<evidence type="ECO:0000256" key="1">
    <source>
        <dbReference type="SAM" id="MobiDB-lite"/>
    </source>
</evidence>